<evidence type="ECO:0000256" key="6">
    <source>
        <dbReference type="ARBA" id="ARBA00022838"/>
    </source>
</evidence>
<evidence type="ECO:0008006" key="12">
    <source>
        <dbReference type="Google" id="ProtNLM"/>
    </source>
</evidence>
<evidence type="ECO:0000256" key="1">
    <source>
        <dbReference type="ARBA" id="ARBA00004629"/>
    </source>
</evidence>
<evidence type="ECO:0000313" key="11">
    <source>
        <dbReference type="Proteomes" id="UP000193920"/>
    </source>
</evidence>
<dbReference type="GO" id="GO:0000070">
    <property type="term" value="P:mitotic sister chromatid segregation"/>
    <property type="evidence" value="ECO:0007669"/>
    <property type="project" value="TreeGrafter"/>
</dbReference>
<dbReference type="STRING" id="1754190.A0A1Y2C0E7"/>
<comment type="similarity">
    <text evidence="2">Belongs to the mis12 family.</text>
</comment>
<organism evidence="10 11">
    <name type="scientific">Neocallimastix californiae</name>
    <dbReference type="NCBI Taxonomy" id="1754190"/>
    <lineage>
        <taxon>Eukaryota</taxon>
        <taxon>Fungi</taxon>
        <taxon>Fungi incertae sedis</taxon>
        <taxon>Chytridiomycota</taxon>
        <taxon>Chytridiomycota incertae sedis</taxon>
        <taxon>Neocallimastigomycetes</taxon>
        <taxon>Neocallimastigales</taxon>
        <taxon>Neocallimastigaceae</taxon>
        <taxon>Neocallimastix</taxon>
    </lineage>
</organism>
<keyword evidence="4" id="KW-0132">Cell division</keyword>
<comment type="caution">
    <text evidence="10">The sequence shown here is derived from an EMBL/GenBank/DDBJ whole genome shotgun (WGS) entry which is preliminary data.</text>
</comment>
<dbReference type="GO" id="GO:0051301">
    <property type="term" value="P:cell division"/>
    <property type="evidence" value="ECO:0007669"/>
    <property type="project" value="UniProtKB-KW"/>
</dbReference>
<keyword evidence="5" id="KW-0498">Mitosis</keyword>
<dbReference type="InterPro" id="IPR008685">
    <property type="entry name" value="Centromere_Mis12"/>
</dbReference>
<proteinExistence type="inferred from homology"/>
<gene>
    <name evidence="10" type="ORF">LY90DRAFT_672342</name>
</gene>
<evidence type="ECO:0000256" key="2">
    <source>
        <dbReference type="ARBA" id="ARBA00008643"/>
    </source>
</evidence>
<keyword evidence="7" id="KW-0175">Coiled coil</keyword>
<dbReference type="GO" id="GO:0005634">
    <property type="term" value="C:nucleus"/>
    <property type="evidence" value="ECO:0007669"/>
    <property type="project" value="InterPro"/>
</dbReference>
<sequence length="320" mass="37356">MSKKAPSKKKREIFPLDFITELFGLSPTEFLDELFDSANIVSTSVTDAIQEYLDTEYNKKYEGKYKDEIETGICKLENLYQDAIDQSTDVLQLYFINNCLSIPNNISEIELHLPYEKDLDFSINDNDEIKIDNEIKKIKEMIIAKKYINTLAKNAIKQEKEKVEKLKKIKLEIDKLRTSEKQSPVFPLHESLSFLVKNTNELELLMERTKKEYKDVSFEDMFSEERKRAKYINNSITSQLNFFNQMMNSSQSPFNNSDSNLIVDNTTLNSNNRLKRSEDYLTSDENKKYAEEYRVLTSITTKENAQWVLDNLLNANTNEG</sequence>
<evidence type="ECO:0000256" key="8">
    <source>
        <dbReference type="ARBA" id="ARBA00023306"/>
    </source>
</evidence>
<evidence type="ECO:0000256" key="5">
    <source>
        <dbReference type="ARBA" id="ARBA00022776"/>
    </source>
</evidence>
<evidence type="ECO:0000256" key="9">
    <source>
        <dbReference type="ARBA" id="ARBA00023328"/>
    </source>
</evidence>
<keyword evidence="8" id="KW-0131">Cell cycle</keyword>
<keyword evidence="6" id="KW-0995">Kinetochore</keyword>
<dbReference type="EMBL" id="MCOG01000130">
    <property type="protein sequence ID" value="ORY39785.1"/>
    <property type="molecule type" value="Genomic_DNA"/>
</dbReference>
<dbReference type="PANTHER" id="PTHR14527:SF2">
    <property type="entry name" value="PROTEIN MIS12 HOMOLOG"/>
    <property type="match status" value="1"/>
</dbReference>
<evidence type="ECO:0000313" key="10">
    <source>
        <dbReference type="EMBL" id="ORY39785.1"/>
    </source>
</evidence>
<dbReference type="GO" id="GO:0051382">
    <property type="term" value="P:kinetochore assembly"/>
    <property type="evidence" value="ECO:0007669"/>
    <property type="project" value="TreeGrafter"/>
</dbReference>
<dbReference type="Pfam" id="PF05859">
    <property type="entry name" value="Mis12"/>
    <property type="match status" value="1"/>
</dbReference>
<keyword evidence="11" id="KW-1185">Reference proteome</keyword>
<comment type="subcellular location">
    <subcellularLocation>
        <location evidence="1">Chromosome</location>
        <location evidence="1">Centromere</location>
        <location evidence="1">Kinetochore</location>
    </subcellularLocation>
</comment>
<name>A0A1Y2C0E7_9FUNG</name>
<dbReference type="AlphaFoldDB" id="A0A1Y2C0E7"/>
<keyword evidence="9" id="KW-0137">Centromere</keyword>
<protein>
    <recommendedName>
        <fullName evidence="12">Mis12-domain-containing protein</fullName>
    </recommendedName>
</protein>
<dbReference type="PANTHER" id="PTHR14527">
    <property type="entry name" value="PROTEIN MIS12 HOMOLOG"/>
    <property type="match status" value="1"/>
</dbReference>
<dbReference type="OrthoDB" id="1884855at2759"/>
<dbReference type="GO" id="GO:0000444">
    <property type="term" value="C:MIS12/MIND type complex"/>
    <property type="evidence" value="ECO:0007669"/>
    <property type="project" value="TreeGrafter"/>
</dbReference>
<dbReference type="Proteomes" id="UP000193920">
    <property type="component" value="Unassembled WGS sequence"/>
</dbReference>
<accession>A0A1Y2C0E7</accession>
<evidence type="ECO:0000256" key="4">
    <source>
        <dbReference type="ARBA" id="ARBA00022618"/>
    </source>
</evidence>
<keyword evidence="3" id="KW-0158">Chromosome</keyword>
<reference evidence="10 11" key="1">
    <citation type="submission" date="2016-08" db="EMBL/GenBank/DDBJ databases">
        <title>A Parts List for Fungal Cellulosomes Revealed by Comparative Genomics.</title>
        <authorList>
            <consortium name="DOE Joint Genome Institute"/>
            <person name="Haitjema C.H."/>
            <person name="Gilmore S.P."/>
            <person name="Henske J.K."/>
            <person name="Solomon K.V."/>
            <person name="De Groot R."/>
            <person name="Kuo A."/>
            <person name="Mondo S.J."/>
            <person name="Salamov A.A."/>
            <person name="Labutti K."/>
            <person name="Zhao Z."/>
            <person name="Chiniquy J."/>
            <person name="Barry K."/>
            <person name="Brewer H.M."/>
            <person name="Purvine S.O."/>
            <person name="Wright A.T."/>
            <person name="Boxma B."/>
            <person name="Van Alen T."/>
            <person name="Hackstein J.H."/>
            <person name="Baker S.E."/>
            <person name="Grigoriev I.V."/>
            <person name="O'Malley M.A."/>
        </authorList>
    </citation>
    <scope>NUCLEOTIDE SEQUENCE [LARGE SCALE GENOMIC DNA]</scope>
    <source>
        <strain evidence="10 11">G1</strain>
    </source>
</reference>
<evidence type="ECO:0000256" key="3">
    <source>
        <dbReference type="ARBA" id="ARBA00022454"/>
    </source>
</evidence>
<evidence type="ECO:0000256" key="7">
    <source>
        <dbReference type="ARBA" id="ARBA00023054"/>
    </source>
</evidence>